<gene>
    <name evidence="3" type="ORF">G3I39_23295</name>
</gene>
<dbReference type="PANTHER" id="PTHR11907">
    <property type="entry name" value="AMIDOPHOSPHORIBOSYLTRANSFERASE"/>
    <property type="match status" value="1"/>
</dbReference>
<keyword evidence="2" id="KW-0315">Glutamine amidotransferase</keyword>
<dbReference type="EC" id="2.4.2.14" evidence="3"/>
<proteinExistence type="predicted"/>
<name>A0A6N9VED9_STRMI</name>
<dbReference type="Gene3D" id="3.60.20.10">
    <property type="entry name" value="Glutamine Phosphoribosylpyrophosphate, subunit 1, domain 1"/>
    <property type="match status" value="1"/>
</dbReference>
<keyword evidence="1 3" id="KW-0808">Transferase</keyword>
<keyword evidence="3" id="KW-0328">Glycosyltransferase</keyword>
<evidence type="ECO:0000313" key="4">
    <source>
        <dbReference type="Proteomes" id="UP000471648"/>
    </source>
</evidence>
<dbReference type="InterPro" id="IPR029055">
    <property type="entry name" value="Ntn_hydrolases_N"/>
</dbReference>
<dbReference type="AlphaFoldDB" id="A0A6N9VED9"/>
<evidence type="ECO:0000256" key="2">
    <source>
        <dbReference type="ARBA" id="ARBA00022962"/>
    </source>
</evidence>
<dbReference type="InterPro" id="IPR029057">
    <property type="entry name" value="PRTase-like"/>
</dbReference>
<accession>A0A6N9VED9</accession>
<dbReference type="Proteomes" id="UP000471648">
    <property type="component" value="Unassembled WGS sequence"/>
</dbReference>
<protein>
    <submittedName>
        <fullName evidence="3">Amidophosphoribosyltransferase</fullName>
        <ecNumber evidence="3">2.4.2.14</ecNumber>
    </submittedName>
</protein>
<organism evidence="3 4">
    <name type="scientific">Streptomyces microflavus</name>
    <name type="common">Streptomyces lipmanii</name>
    <dbReference type="NCBI Taxonomy" id="1919"/>
    <lineage>
        <taxon>Bacteria</taxon>
        <taxon>Bacillati</taxon>
        <taxon>Actinomycetota</taxon>
        <taxon>Actinomycetes</taxon>
        <taxon>Kitasatosporales</taxon>
        <taxon>Streptomycetaceae</taxon>
        <taxon>Streptomyces</taxon>
    </lineage>
</organism>
<reference evidence="3 4" key="1">
    <citation type="submission" date="2020-01" db="EMBL/GenBank/DDBJ databases">
        <title>Insect and environment-associated Actinomycetes.</title>
        <authorList>
            <person name="Currrie C."/>
            <person name="Chevrette M."/>
            <person name="Carlson C."/>
            <person name="Stubbendieck R."/>
            <person name="Wendt-Pienkowski E."/>
        </authorList>
    </citation>
    <scope>NUCLEOTIDE SEQUENCE [LARGE SCALE GENOMIC DNA]</scope>
    <source>
        <strain evidence="3 4">SID14438</strain>
    </source>
</reference>
<comment type="caution">
    <text evidence="3">The sequence shown here is derived from an EMBL/GenBank/DDBJ whole genome shotgun (WGS) entry which is preliminary data.</text>
</comment>
<dbReference type="EMBL" id="JAAGME010000988">
    <property type="protein sequence ID" value="NEB69955.1"/>
    <property type="molecule type" value="Genomic_DNA"/>
</dbReference>
<evidence type="ECO:0000313" key="3">
    <source>
        <dbReference type="EMBL" id="NEB69955.1"/>
    </source>
</evidence>
<evidence type="ECO:0000256" key="1">
    <source>
        <dbReference type="ARBA" id="ARBA00022679"/>
    </source>
</evidence>
<sequence length="67" mass="7368">VAIDENGLRSSRFAEARPKGCVFEYVYLARPDTDIAGRNVYLSRVEMGRRLAAEAPAEADLVIATPE</sequence>
<dbReference type="Gene3D" id="3.40.50.2020">
    <property type="match status" value="1"/>
</dbReference>
<dbReference type="GO" id="GO:0004044">
    <property type="term" value="F:amidophosphoribosyltransferase activity"/>
    <property type="evidence" value="ECO:0007669"/>
    <property type="project" value="UniProtKB-EC"/>
</dbReference>
<feature type="non-terminal residue" evidence="3">
    <location>
        <position position="1"/>
    </location>
</feature>
<dbReference type="SUPFAM" id="SSF53271">
    <property type="entry name" value="PRTase-like"/>
    <property type="match status" value="1"/>
</dbReference>
<feature type="non-terminal residue" evidence="3">
    <location>
        <position position="67"/>
    </location>
</feature>